<accession>A0ACC4DZV2</accession>
<dbReference type="Proteomes" id="UP001638806">
    <property type="component" value="Unassembled WGS sequence"/>
</dbReference>
<protein>
    <submittedName>
        <fullName evidence="1">Uncharacterized protein</fullName>
    </submittedName>
</protein>
<evidence type="ECO:0000313" key="1">
    <source>
        <dbReference type="EMBL" id="KAL3961905.1"/>
    </source>
</evidence>
<gene>
    <name evidence="1" type="ORF">ACCO45_003428</name>
</gene>
<evidence type="ECO:0000313" key="2">
    <source>
        <dbReference type="Proteomes" id="UP001638806"/>
    </source>
</evidence>
<dbReference type="EMBL" id="JBGNUJ010000003">
    <property type="protein sequence ID" value="KAL3961905.1"/>
    <property type="molecule type" value="Genomic_DNA"/>
</dbReference>
<proteinExistence type="predicted"/>
<name>A0ACC4DZV2_PURLI</name>
<organism evidence="1 2">
    <name type="scientific">Purpureocillium lilacinum</name>
    <name type="common">Paecilomyces lilacinus</name>
    <dbReference type="NCBI Taxonomy" id="33203"/>
    <lineage>
        <taxon>Eukaryota</taxon>
        <taxon>Fungi</taxon>
        <taxon>Dikarya</taxon>
        <taxon>Ascomycota</taxon>
        <taxon>Pezizomycotina</taxon>
        <taxon>Sordariomycetes</taxon>
        <taxon>Hypocreomycetidae</taxon>
        <taxon>Hypocreales</taxon>
        <taxon>Ophiocordycipitaceae</taxon>
        <taxon>Purpureocillium</taxon>
    </lineage>
</organism>
<keyword evidence="2" id="KW-1185">Reference proteome</keyword>
<comment type="caution">
    <text evidence="1">The sequence shown here is derived from an EMBL/GenBank/DDBJ whole genome shotgun (WGS) entry which is preliminary data.</text>
</comment>
<sequence length="82" mass="8718">MRPPGGPPQDRPAQHGTQGTVRARREGLGSQLISSVMDRWPGAAAAVAEQPRGLVLGLVLGTGLQGWEGDHSKDQDHEDLRS</sequence>
<reference evidence="1" key="1">
    <citation type="submission" date="2024-12" db="EMBL/GenBank/DDBJ databases">
        <title>Comparative genomics and development of molecular markers within Purpureocillium lilacinum and among Purpureocillium species.</title>
        <authorList>
            <person name="Yeh Z.-Y."/>
            <person name="Ni N.-T."/>
            <person name="Lo P.-H."/>
            <person name="Mushyakhwo K."/>
            <person name="Lin C.-F."/>
            <person name="Nai Y.-S."/>
        </authorList>
    </citation>
    <scope>NUCLEOTIDE SEQUENCE</scope>
    <source>
        <strain evidence="1">NCHU-NPUST-175</strain>
    </source>
</reference>